<dbReference type="Pfam" id="PF08241">
    <property type="entry name" value="Methyltransf_11"/>
    <property type="match status" value="1"/>
</dbReference>
<feature type="domain" description="Methyltransferase type 11" evidence="1">
    <location>
        <begin position="43"/>
        <end position="134"/>
    </location>
</feature>
<dbReference type="CDD" id="cd02440">
    <property type="entry name" value="AdoMet_MTases"/>
    <property type="match status" value="1"/>
</dbReference>
<dbReference type="PANTHER" id="PTHR44942">
    <property type="entry name" value="METHYLTRANSF_11 DOMAIN-CONTAINING PROTEIN"/>
    <property type="match status" value="1"/>
</dbReference>
<evidence type="ECO:0000313" key="2">
    <source>
        <dbReference type="Ensembl" id="ENSCCRP00020098214.1"/>
    </source>
</evidence>
<evidence type="ECO:0000313" key="3">
    <source>
        <dbReference type="Proteomes" id="UP000694701"/>
    </source>
</evidence>
<dbReference type="SUPFAM" id="SSF53335">
    <property type="entry name" value="S-adenosyl-L-methionine-dependent methyltransferases"/>
    <property type="match status" value="1"/>
</dbReference>
<organism evidence="2 3">
    <name type="scientific">Cyprinus carpio</name>
    <name type="common">Common carp</name>
    <dbReference type="NCBI Taxonomy" id="7962"/>
    <lineage>
        <taxon>Eukaryota</taxon>
        <taxon>Metazoa</taxon>
        <taxon>Chordata</taxon>
        <taxon>Craniata</taxon>
        <taxon>Vertebrata</taxon>
        <taxon>Euteleostomi</taxon>
        <taxon>Actinopterygii</taxon>
        <taxon>Neopterygii</taxon>
        <taxon>Teleostei</taxon>
        <taxon>Ostariophysi</taxon>
        <taxon>Cypriniformes</taxon>
        <taxon>Cyprinidae</taxon>
        <taxon>Cyprininae</taxon>
        <taxon>Cyprinus</taxon>
    </lineage>
</organism>
<sequence length="271" mass="30473">MILRILSIPVVFKFLLKSSFLKHTSITLYYLSEQIQGYLDLAVDVGCGSGQGTELLAPHFLTVVGIDVSPAQLEIASSKEHAPNVSYRQSPAEELPFEDGVADLVTSMAAAHWFDHPRFLREADRIMRPGGCLALLSYTMDFELEYGESTSKLNEICQEFYAALHPFRKAYIGSSSLEVYKKIYDSVSYNDKEWHECLKCRMIMPLSGFIGLVETFSTYQGFLEKDPVEAKRLSQTITDRLLEEMGASSTDAEVTVVVKYFYLLASKPQKS</sequence>
<dbReference type="InterPro" id="IPR013216">
    <property type="entry name" value="Methyltransf_11"/>
</dbReference>
<dbReference type="Proteomes" id="UP000694701">
    <property type="component" value="Unplaced"/>
</dbReference>
<accession>A0A8C2Q185</accession>
<dbReference type="FunFam" id="3.40.50.150:FF:000370">
    <property type="entry name" value="Si:ch211-93g23.2"/>
    <property type="match status" value="1"/>
</dbReference>
<evidence type="ECO:0000259" key="1">
    <source>
        <dbReference type="Pfam" id="PF08241"/>
    </source>
</evidence>
<dbReference type="Gene3D" id="3.40.50.150">
    <property type="entry name" value="Vaccinia Virus protein VP39"/>
    <property type="match status" value="1"/>
</dbReference>
<name>A0A8C2Q185_CYPCA</name>
<proteinExistence type="predicted"/>
<dbReference type="InterPro" id="IPR029063">
    <property type="entry name" value="SAM-dependent_MTases_sf"/>
</dbReference>
<dbReference type="AlphaFoldDB" id="A0A8C2Q185"/>
<dbReference type="Ensembl" id="ENSCCRT00020107394.1">
    <property type="protein sequence ID" value="ENSCCRP00020098214.1"/>
    <property type="gene ID" value="ENSCCRG00020045198.1"/>
</dbReference>
<dbReference type="PANTHER" id="PTHR44942:SF9">
    <property type="entry name" value="NOVEL PROTEIN-RELATED"/>
    <property type="match status" value="1"/>
</dbReference>
<dbReference type="InterPro" id="IPR051052">
    <property type="entry name" value="Diverse_substrate_MTase"/>
</dbReference>
<reference evidence="2" key="1">
    <citation type="submission" date="2025-08" db="UniProtKB">
        <authorList>
            <consortium name="Ensembl"/>
        </authorList>
    </citation>
    <scope>IDENTIFICATION</scope>
</reference>
<dbReference type="GO" id="GO:0008757">
    <property type="term" value="F:S-adenosylmethionine-dependent methyltransferase activity"/>
    <property type="evidence" value="ECO:0007669"/>
    <property type="project" value="InterPro"/>
</dbReference>
<protein>
    <submittedName>
        <fullName evidence="2">Si:ch211-93g23.2</fullName>
    </submittedName>
</protein>